<organism evidence="1 2">
    <name type="scientific">Bombardia bombarda</name>
    <dbReference type="NCBI Taxonomy" id="252184"/>
    <lineage>
        <taxon>Eukaryota</taxon>
        <taxon>Fungi</taxon>
        <taxon>Dikarya</taxon>
        <taxon>Ascomycota</taxon>
        <taxon>Pezizomycotina</taxon>
        <taxon>Sordariomycetes</taxon>
        <taxon>Sordariomycetidae</taxon>
        <taxon>Sordariales</taxon>
        <taxon>Lasiosphaeriaceae</taxon>
        <taxon>Bombardia</taxon>
    </lineage>
</organism>
<keyword evidence="2" id="KW-1185">Reference proteome</keyword>
<evidence type="ECO:0000313" key="1">
    <source>
        <dbReference type="EMBL" id="KAK0615190.1"/>
    </source>
</evidence>
<protein>
    <submittedName>
        <fullName evidence="1">Uncharacterized protein</fullName>
    </submittedName>
</protein>
<dbReference type="AlphaFoldDB" id="A0AA39WGW8"/>
<sequence length="216" mass="23879">MMLLFSLARSDCYLPDGNVTHQLSECLDDTRASTPLCCVPGDLCLENTLCAHGTSNNDIFFFYRGGCRSNAWSGDRCPNFCLGGQDSKDGMLLVLPCPGEDNWWYCESNPPPASILCKDWTRAFSLPYNLSMYGTAGITHSMPSESSPVAGNNRMEPVHYTGTKSSHHMDLHLGHDDAQIDNSSARGSEKPIQFDFDRLCALYNSITNIYSGVERL</sequence>
<accession>A0AA39WGW8</accession>
<proteinExistence type="predicted"/>
<gene>
    <name evidence="1" type="ORF">B0T17DRAFT_619991</name>
</gene>
<reference evidence="1" key="1">
    <citation type="submission" date="2023-06" db="EMBL/GenBank/DDBJ databases">
        <title>Genome-scale phylogeny and comparative genomics of the fungal order Sordariales.</title>
        <authorList>
            <consortium name="Lawrence Berkeley National Laboratory"/>
            <person name="Hensen N."/>
            <person name="Bonometti L."/>
            <person name="Westerberg I."/>
            <person name="Brannstrom I.O."/>
            <person name="Guillou S."/>
            <person name="Cros-Aarteil S."/>
            <person name="Calhoun S."/>
            <person name="Haridas S."/>
            <person name="Kuo A."/>
            <person name="Mondo S."/>
            <person name="Pangilinan J."/>
            <person name="Riley R."/>
            <person name="LaButti K."/>
            <person name="Andreopoulos B."/>
            <person name="Lipzen A."/>
            <person name="Chen C."/>
            <person name="Yanf M."/>
            <person name="Daum C."/>
            <person name="Ng V."/>
            <person name="Clum A."/>
            <person name="Steindorff A."/>
            <person name="Ohm R."/>
            <person name="Martin F."/>
            <person name="Silar P."/>
            <person name="Natvig D."/>
            <person name="Lalanne C."/>
            <person name="Gautier V."/>
            <person name="Ament-velasquez S.L."/>
            <person name="Kruys A."/>
            <person name="Hutchinson M.I."/>
            <person name="Powell A.J."/>
            <person name="Barry K."/>
            <person name="Miller A.N."/>
            <person name="Grigoriev I.V."/>
            <person name="Debuchy R."/>
            <person name="Gladieux P."/>
            <person name="Thoren M.H."/>
            <person name="Johannesson H."/>
        </authorList>
    </citation>
    <scope>NUCLEOTIDE SEQUENCE</scope>
    <source>
        <strain evidence="1">SMH3391-2</strain>
    </source>
</reference>
<name>A0AA39WGW8_9PEZI</name>
<evidence type="ECO:0000313" key="2">
    <source>
        <dbReference type="Proteomes" id="UP001174934"/>
    </source>
</evidence>
<dbReference type="EMBL" id="JAULSR010000007">
    <property type="protein sequence ID" value="KAK0615190.1"/>
    <property type="molecule type" value="Genomic_DNA"/>
</dbReference>
<comment type="caution">
    <text evidence="1">The sequence shown here is derived from an EMBL/GenBank/DDBJ whole genome shotgun (WGS) entry which is preliminary data.</text>
</comment>
<dbReference type="Proteomes" id="UP001174934">
    <property type="component" value="Unassembled WGS sequence"/>
</dbReference>